<gene>
    <name evidence="2" type="ordered locus">RD1_4183</name>
</gene>
<dbReference type="EMBL" id="CP000362">
    <property type="protein sequence ID" value="ABG33621.1"/>
    <property type="molecule type" value="Genomic_DNA"/>
</dbReference>
<protein>
    <submittedName>
        <fullName evidence="2">Uncharacterized protein</fullName>
    </submittedName>
</protein>
<dbReference type="AlphaFoldDB" id="Q160H2"/>
<evidence type="ECO:0000256" key="1">
    <source>
        <dbReference type="SAM" id="Phobius"/>
    </source>
</evidence>
<feature type="transmembrane region" description="Helical" evidence="1">
    <location>
        <begin position="75"/>
        <end position="101"/>
    </location>
</feature>
<organism evidence="2 3">
    <name type="scientific">Roseobacter denitrificans (strain ATCC 33942 / OCh 114)</name>
    <name type="common">Erythrobacter sp. (strain OCh 114)</name>
    <name type="synonym">Roseobacter denitrificans</name>
    <dbReference type="NCBI Taxonomy" id="375451"/>
    <lineage>
        <taxon>Bacteria</taxon>
        <taxon>Pseudomonadati</taxon>
        <taxon>Pseudomonadota</taxon>
        <taxon>Alphaproteobacteria</taxon>
        <taxon>Rhodobacterales</taxon>
        <taxon>Roseobacteraceae</taxon>
        <taxon>Roseobacter</taxon>
    </lineage>
</organism>
<accession>Q160H2</accession>
<dbReference type="Proteomes" id="UP000007029">
    <property type="component" value="Chromosome"/>
</dbReference>
<evidence type="ECO:0000313" key="3">
    <source>
        <dbReference type="Proteomes" id="UP000007029"/>
    </source>
</evidence>
<keyword evidence="3" id="KW-1185">Reference proteome</keyword>
<name>Q160H2_ROSDO</name>
<keyword evidence="1" id="KW-1133">Transmembrane helix</keyword>
<keyword evidence="1" id="KW-0472">Membrane</keyword>
<dbReference type="HOGENOM" id="CLU_1853708_0_0_5"/>
<reference evidence="2 3" key="1">
    <citation type="journal article" date="2007" name="J. Bacteriol.">
        <title>The complete genome sequence of Roseobacter denitrificans reveals a mixotrophic rather than photosynthetic metabolism.</title>
        <authorList>
            <person name="Swingley W.D."/>
            <person name="Sadekar S."/>
            <person name="Mastrian S.D."/>
            <person name="Matthies H.J."/>
            <person name="Hao J."/>
            <person name="Ramos H."/>
            <person name="Acharya C.R."/>
            <person name="Conrad A.L."/>
            <person name="Taylor H.L."/>
            <person name="Dejesa L.C."/>
            <person name="Shah M.K."/>
            <person name="O'huallachain M.E."/>
            <person name="Lince M.T."/>
            <person name="Blankenship R.E."/>
            <person name="Beatty J.T."/>
            <person name="Touchman J.W."/>
        </authorList>
    </citation>
    <scope>NUCLEOTIDE SEQUENCE [LARGE SCALE GENOMIC DNA]</scope>
    <source>
        <strain evidence="3">ATCC 33942 / OCh 114</strain>
    </source>
</reference>
<keyword evidence="1" id="KW-0812">Transmembrane</keyword>
<dbReference type="KEGG" id="rde:RD1_4183"/>
<sequence>MRDLSQKEHRVMSSHMNSFLTGPISPIYARTAPPVIFVMGVTGLRARVDALCAGHLAKRQSMAAMSLRAPRSSMGFNCVLICLLDVGAAGSVGALTIWHAVPLAEGLLVGLTGLAVVQRAPAQALRGGLFTTAWEGQA</sequence>
<dbReference type="STRING" id="375451.RD1_4183"/>
<evidence type="ECO:0000313" key="2">
    <source>
        <dbReference type="EMBL" id="ABG33621.1"/>
    </source>
</evidence>
<proteinExistence type="predicted"/>